<organism evidence="1 2">
    <name type="scientific">Paenibacillus glucanolyticus</name>
    <dbReference type="NCBI Taxonomy" id="59843"/>
    <lineage>
        <taxon>Bacteria</taxon>
        <taxon>Bacillati</taxon>
        <taxon>Bacillota</taxon>
        <taxon>Bacilli</taxon>
        <taxon>Bacillales</taxon>
        <taxon>Paenibacillaceae</taxon>
        <taxon>Paenibacillus</taxon>
    </lineage>
</organism>
<reference evidence="1" key="1">
    <citation type="journal article" date="2016" name="Genome Announc.">
        <title>Draft genomes of two strains of Paenibacillus glucanolyticus with capability to degrade lignocellulose.</title>
        <authorList>
            <person name="Mathews S.L."/>
            <person name="Pawlak J."/>
            <person name="Grunden A.M."/>
        </authorList>
    </citation>
    <scope>NUCLEOTIDE SEQUENCE [LARGE SCALE GENOMIC DNA]</scope>
    <source>
        <strain evidence="1">SLM1</strain>
    </source>
</reference>
<comment type="caution">
    <text evidence="1">The sequence shown here is derived from an EMBL/GenBank/DDBJ whole genome shotgun (WGS) entry which is preliminary data.</text>
</comment>
<evidence type="ECO:0000313" key="1">
    <source>
        <dbReference type="EMBL" id="KZS44746.1"/>
    </source>
</evidence>
<accession>A0A163G5R7</accession>
<dbReference type="RefSeq" id="WP_063477330.1">
    <property type="nucleotide sequence ID" value="NZ_CBCSBX010000025.1"/>
</dbReference>
<dbReference type="Proteomes" id="UP000076796">
    <property type="component" value="Unassembled WGS sequence"/>
</dbReference>
<gene>
    <name evidence="1" type="ORF">AWU65_01785</name>
</gene>
<name>A0A163G5R7_9BACL</name>
<protein>
    <submittedName>
        <fullName evidence="1">Uncharacterized protein</fullName>
    </submittedName>
</protein>
<proteinExistence type="predicted"/>
<evidence type="ECO:0000313" key="2">
    <source>
        <dbReference type="Proteomes" id="UP000076796"/>
    </source>
</evidence>
<sequence>MNSSKKKKRSIDEHIRMLWESDHLPWCKEMGDDPGTFEDYSEQLRPHISEEDLEREESDCENYAWILNKKKLIEYQVVG</sequence>
<dbReference type="AlphaFoldDB" id="A0A163G5R7"/>
<dbReference type="EMBL" id="LWMH01000001">
    <property type="protein sequence ID" value="KZS44746.1"/>
    <property type="molecule type" value="Genomic_DNA"/>
</dbReference>
<keyword evidence="2" id="KW-1185">Reference proteome</keyword>